<dbReference type="Pfam" id="PF11716">
    <property type="entry name" value="MDMPI_N"/>
    <property type="match status" value="1"/>
</dbReference>
<sequence length="218" mass="23013">MDVDEGKVPAWTEAERLSVAELFEGLGEQDWSAATLCPKWTVHQLAAHLALSTKTGLKDTILGAIKAKGDWDRMTADQAIDHATRYEPAELVAQIREDAGSARRAPGAKPLDPLADVLIHGQDIARPLGLTRPMPEAPAIAALEHILASPFWGARERCKGVKMIATDADWSGGAGPDEVRGPLADLLLASTGRGSGLAALTGPGTKRIGAHCKPPVEV</sequence>
<dbReference type="AlphaFoldDB" id="A0A193BX71"/>
<evidence type="ECO:0000313" key="3">
    <source>
        <dbReference type="Proteomes" id="UP000093695"/>
    </source>
</evidence>
<proteinExistence type="predicted"/>
<dbReference type="KEGG" id="aori:SD37_14590"/>
<dbReference type="RefSeq" id="WP_044850413.1">
    <property type="nucleotide sequence ID" value="NZ_CP016174.1"/>
</dbReference>
<accession>A0A193BX71</accession>
<dbReference type="EMBL" id="CP016174">
    <property type="protein sequence ID" value="ANN16764.1"/>
    <property type="molecule type" value="Genomic_DNA"/>
</dbReference>
<dbReference type="STRING" id="31958.SD37_14590"/>
<feature type="domain" description="Mycothiol-dependent maleylpyruvate isomerase metal-binding" evidence="1">
    <location>
        <begin position="15"/>
        <end position="118"/>
    </location>
</feature>
<dbReference type="InterPro" id="IPR017517">
    <property type="entry name" value="Maleyloyr_isom"/>
</dbReference>
<organism evidence="2 3">
    <name type="scientific">Amycolatopsis orientalis</name>
    <name type="common">Nocardia orientalis</name>
    <dbReference type="NCBI Taxonomy" id="31958"/>
    <lineage>
        <taxon>Bacteria</taxon>
        <taxon>Bacillati</taxon>
        <taxon>Actinomycetota</taxon>
        <taxon>Actinomycetes</taxon>
        <taxon>Pseudonocardiales</taxon>
        <taxon>Pseudonocardiaceae</taxon>
        <taxon>Amycolatopsis</taxon>
    </lineage>
</organism>
<dbReference type="GO" id="GO:0046872">
    <property type="term" value="F:metal ion binding"/>
    <property type="evidence" value="ECO:0007669"/>
    <property type="project" value="InterPro"/>
</dbReference>
<name>A0A193BX71_AMYOR</name>
<dbReference type="SUPFAM" id="SSF109854">
    <property type="entry name" value="DinB/YfiT-like putative metalloenzymes"/>
    <property type="match status" value="1"/>
</dbReference>
<dbReference type="InterPro" id="IPR034660">
    <property type="entry name" value="DinB/YfiT-like"/>
</dbReference>
<gene>
    <name evidence="2" type="ORF">SD37_14590</name>
</gene>
<evidence type="ECO:0000259" key="1">
    <source>
        <dbReference type="Pfam" id="PF11716"/>
    </source>
</evidence>
<dbReference type="InterPro" id="IPR024344">
    <property type="entry name" value="MDMPI_metal-binding"/>
</dbReference>
<evidence type="ECO:0000313" key="2">
    <source>
        <dbReference type="EMBL" id="ANN16764.1"/>
    </source>
</evidence>
<dbReference type="NCBIfam" id="TIGR03083">
    <property type="entry name" value="maleylpyruvate isomerase family mycothiol-dependent enzyme"/>
    <property type="match status" value="1"/>
</dbReference>
<dbReference type="Gene3D" id="1.20.120.450">
    <property type="entry name" value="dinb family like domain"/>
    <property type="match status" value="1"/>
</dbReference>
<dbReference type="Proteomes" id="UP000093695">
    <property type="component" value="Chromosome"/>
</dbReference>
<keyword evidence="3" id="KW-1185">Reference proteome</keyword>
<reference evidence="2 3" key="1">
    <citation type="journal article" date="2015" name="Genome Announc.">
        <title>Draft Genome Sequence of Norvancomycin-Producing Strain Amycolatopsis orientalis CPCC200066.</title>
        <authorList>
            <person name="Lei X."/>
            <person name="Yuan F."/>
            <person name="Shi Y."/>
            <person name="Li X."/>
            <person name="Wang L."/>
            <person name="Hong B."/>
        </authorList>
    </citation>
    <scope>NUCLEOTIDE SEQUENCE [LARGE SCALE GENOMIC DNA]</scope>
    <source>
        <strain evidence="2 3">B-37</strain>
    </source>
</reference>
<protein>
    <recommendedName>
        <fullName evidence="1">Mycothiol-dependent maleylpyruvate isomerase metal-binding domain-containing protein</fullName>
    </recommendedName>
</protein>